<proteinExistence type="predicted"/>
<dbReference type="AlphaFoldDB" id="W6UFZ6"/>
<dbReference type="Proteomes" id="UP000019149">
    <property type="component" value="Unassembled WGS sequence"/>
</dbReference>
<dbReference type="KEGG" id="egl:EGR_08163"/>
<dbReference type="EMBL" id="APAU02000097">
    <property type="protein sequence ID" value="EUB57012.1"/>
    <property type="molecule type" value="Genomic_DNA"/>
</dbReference>
<comment type="caution">
    <text evidence="1">The sequence shown here is derived from an EMBL/GenBank/DDBJ whole genome shotgun (WGS) entry which is preliminary data.</text>
</comment>
<accession>W6UFZ6</accession>
<protein>
    <submittedName>
        <fullName evidence="1">Uncharacterized protein</fullName>
    </submittedName>
</protein>
<sequence>MPPADHLNYDLPEEAEDEQDVIFESEVNVIEKVEAELVES</sequence>
<organism evidence="1 2">
    <name type="scientific">Echinococcus granulosus</name>
    <name type="common">Hydatid tapeworm</name>
    <dbReference type="NCBI Taxonomy" id="6210"/>
    <lineage>
        <taxon>Eukaryota</taxon>
        <taxon>Metazoa</taxon>
        <taxon>Spiralia</taxon>
        <taxon>Lophotrochozoa</taxon>
        <taxon>Platyhelminthes</taxon>
        <taxon>Cestoda</taxon>
        <taxon>Eucestoda</taxon>
        <taxon>Cyclophyllidea</taxon>
        <taxon>Taeniidae</taxon>
        <taxon>Echinococcus</taxon>
        <taxon>Echinococcus granulosus group</taxon>
    </lineage>
</organism>
<evidence type="ECO:0000313" key="1">
    <source>
        <dbReference type="EMBL" id="EUB57012.1"/>
    </source>
</evidence>
<reference evidence="1 2" key="1">
    <citation type="journal article" date="2013" name="Nat. Genet.">
        <title>The genome of the hydatid tapeworm Echinococcus granulosus.</title>
        <authorList>
            <person name="Zheng H."/>
            <person name="Zhang W."/>
            <person name="Zhang L."/>
            <person name="Zhang Z."/>
            <person name="Li J."/>
            <person name="Lu G."/>
            <person name="Zhu Y."/>
            <person name="Wang Y."/>
            <person name="Huang Y."/>
            <person name="Liu J."/>
            <person name="Kang H."/>
            <person name="Chen J."/>
            <person name="Wang L."/>
            <person name="Chen A."/>
            <person name="Yu S."/>
            <person name="Gao Z."/>
            <person name="Jin L."/>
            <person name="Gu W."/>
            <person name="Wang Z."/>
            <person name="Zhao L."/>
            <person name="Shi B."/>
            <person name="Wen H."/>
            <person name="Lin R."/>
            <person name="Jones M.K."/>
            <person name="Brejova B."/>
            <person name="Vinar T."/>
            <person name="Zhao G."/>
            <person name="McManus D.P."/>
            <person name="Chen Z."/>
            <person name="Zhou Y."/>
            <person name="Wang S."/>
        </authorList>
    </citation>
    <scope>NUCLEOTIDE SEQUENCE [LARGE SCALE GENOMIC DNA]</scope>
</reference>
<name>W6UFZ6_ECHGR</name>
<keyword evidence="2" id="KW-1185">Reference proteome</keyword>
<dbReference type="RefSeq" id="XP_024348208.1">
    <property type="nucleotide sequence ID" value="XM_024497412.1"/>
</dbReference>
<dbReference type="GeneID" id="36343878"/>
<dbReference type="CTD" id="36343878"/>
<gene>
    <name evidence="1" type="ORF">EGR_08163</name>
</gene>
<evidence type="ECO:0000313" key="2">
    <source>
        <dbReference type="Proteomes" id="UP000019149"/>
    </source>
</evidence>